<proteinExistence type="predicted"/>
<dbReference type="InterPro" id="IPR036388">
    <property type="entry name" value="WH-like_DNA-bd_sf"/>
</dbReference>
<comment type="caution">
    <text evidence="1">The sequence shown here is derived from an EMBL/GenBank/DDBJ whole genome shotgun (WGS) entry which is preliminary data.</text>
</comment>
<dbReference type="EMBL" id="BAABHD010000031">
    <property type="protein sequence ID" value="GAA4459409.1"/>
    <property type="molecule type" value="Genomic_DNA"/>
</dbReference>
<dbReference type="InterPro" id="IPR011991">
    <property type="entry name" value="ArsR-like_HTH"/>
</dbReference>
<dbReference type="InterPro" id="IPR036390">
    <property type="entry name" value="WH_DNA-bd_sf"/>
</dbReference>
<dbReference type="Gene3D" id="1.10.10.10">
    <property type="entry name" value="Winged helix-like DNA-binding domain superfamily/Winged helix DNA-binding domain"/>
    <property type="match status" value="1"/>
</dbReference>
<name>A0ABP8N0V7_9BACT</name>
<evidence type="ECO:0000313" key="2">
    <source>
        <dbReference type="Proteomes" id="UP001501175"/>
    </source>
</evidence>
<reference evidence="2" key="1">
    <citation type="journal article" date="2019" name="Int. J. Syst. Evol. Microbiol.">
        <title>The Global Catalogue of Microorganisms (GCM) 10K type strain sequencing project: providing services to taxonomists for standard genome sequencing and annotation.</title>
        <authorList>
            <consortium name="The Broad Institute Genomics Platform"/>
            <consortium name="The Broad Institute Genome Sequencing Center for Infectious Disease"/>
            <person name="Wu L."/>
            <person name="Ma J."/>
        </authorList>
    </citation>
    <scope>NUCLEOTIDE SEQUENCE [LARGE SCALE GENOMIC DNA]</scope>
    <source>
        <strain evidence="2">JCM 17927</strain>
    </source>
</reference>
<sequence length="209" mass="23398">MKQTPSDVKRVTQGLLDAESGQLDSLPRDIITHYFNEVSAALLNWMGKGQVQAIEDVLRMLGRTILSKKELAVPAGLTSHQRIGMQLATLCALMSVYLKVQTSVSYNSMLTGKQNRTCRYILRAFLGDPEQPYQLSRLTVDDIKERLEGYGDEHKGTSRQNIDIQLKKLVTKGLVNSEHEGNRVYYRLSDLGKLEAKAYGPLLTPVMEG</sequence>
<dbReference type="SUPFAM" id="SSF46785">
    <property type="entry name" value="Winged helix' DNA-binding domain"/>
    <property type="match status" value="1"/>
</dbReference>
<evidence type="ECO:0000313" key="1">
    <source>
        <dbReference type="EMBL" id="GAA4459409.1"/>
    </source>
</evidence>
<dbReference type="CDD" id="cd00090">
    <property type="entry name" value="HTH_ARSR"/>
    <property type="match status" value="1"/>
</dbReference>
<dbReference type="Proteomes" id="UP001501175">
    <property type="component" value="Unassembled WGS sequence"/>
</dbReference>
<gene>
    <name evidence="1" type="ORF">GCM10023189_33100</name>
</gene>
<organism evidence="1 2">
    <name type="scientific">Nibrella saemangeumensis</name>
    <dbReference type="NCBI Taxonomy" id="1084526"/>
    <lineage>
        <taxon>Bacteria</taxon>
        <taxon>Pseudomonadati</taxon>
        <taxon>Bacteroidota</taxon>
        <taxon>Cytophagia</taxon>
        <taxon>Cytophagales</taxon>
        <taxon>Spirosomataceae</taxon>
        <taxon>Nibrella</taxon>
    </lineage>
</organism>
<keyword evidence="2" id="KW-1185">Reference proteome</keyword>
<accession>A0ABP8N0V7</accession>
<protein>
    <submittedName>
        <fullName evidence="1">Uncharacterized protein</fullName>
    </submittedName>
</protein>